<organism evidence="2 3">
    <name type="scientific">Paracoccus broussonetiae subsp. drimophilus</name>
    <dbReference type="NCBI Taxonomy" id="3373869"/>
    <lineage>
        <taxon>Bacteria</taxon>
        <taxon>Pseudomonadati</taxon>
        <taxon>Pseudomonadota</taxon>
        <taxon>Alphaproteobacteria</taxon>
        <taxon>Rhodobacterales</taxon>
        <taxon>Paracoccaceae</taxon>
        <taxon>Paracoccus</taxon>
        <taxon>Paracoccus broussonetiae</taxon>
    </lineage>
</organism>
<proteinExistence type="predicted"/>
<dbReference type="Pfam" id="PF13409">
    <property type="entry name" value="GST_N_2"/>
    <property type="match status" value="1"/>
</dbReference>
<dbReference type="PANTHER" id="PTHR42673:SF4">
    <property type="entry name" value="MALEYLACETOACETATE ISOMERASE"/>
    <property type="match status" value="1"/>
</dbReference>
<feature type="domain" description="GST N-terminal" evidence="1">
    <location>
        <begin position="1"/>
        <end position="83"/>
    </location>
</feature>
<dbReference type="EMBL" id="JBIMPR010000026">
    <property type="protein sequence ID" value="MFH5776912.1"/>
    <property type="molecule type" value="Genomic_DNA"/>
</dbReference>
<dbReference type="InterPro" id="IPR036282">
    <property type="entry name" value="Glutathione-S-Trfase_C_sf"/>
</dbReference>
<dbReference type="Gene3D" id="3.40.30.10">
    <property type="entry name" value="Glutaredoxin"/>
    <property type="match status" value="1"/>
</dbReference>
<dbReference type="InterPro" id="IPR004045">
    <property type="entry name" value="Glutathione_S-Trfase_N"/>
</dbReference>
<evidence type="ECO:0000259" key="1">
    <source>
        <dbReference type="PROSITE" id="PS50404"/>
    </source>
</evidence>
<sequence length="223" mass="24927">MTWTLAIGERCYSSWSLRGWLLFDAFGIPVKTVSAPLYSDGFARVLADFAPAKTVPAAKLGDTVIWDSLALAEELADRYPDAGHWPADPARRAAARSMAAEMHSGFTALRSYCSMNLRTAFRDVPVPDDVRTDLNRIERLWSQADGWLFGDYSVADAFFAPVAMRIAGHDLYVGPNARAYVHKHLAHSSLRRWMEIGRAVDPVLDAYTRDWTETAWPTTTTKD</sequence>
<dbReference type="Gene3D" id="1.20.1050.10">
    <property type="match status" value="1"/>
</dbReference>
<dbReference type="CDD" id="cd03194">
    <property type="entry name" value="GST_C_3"/>
    <property type="match status" value="1"/>
</dbReference>
<comment type="caution">
    <text evidence="2">The sequence shown here is derived from an EMBL/GenBank/DDBJ whole genome shotgun (WGS) entry which is preliminary data.</text>
</comment>
<dbReference type="InterPro" id="IPR036249">
    <property type="entry name" value="Thioredoxin-like_sf"/>
</dbReference>
<gene>
    <name evidence="2" type="ORF">ACHFJ0_21930</name>
</gene>
<dbReference type="SUPFAM" id="SSF47616">
    <property type="entry name" value="GST C-terminal domain-like"/>
    <property type="match status" value="1"/>
</dbReference>
<accession>A0ABW7LUP5</accession>
<keyword evidence="3" id="KW-1185">Reference proteome</keyword>
<reference evidence="2 3" key="1">
    <citation type="submission" date="2024-10" db="EMBL/GenBank/DDBJ databases">
        <title>Paracoccus drimophilus sp. nov., a novel bacterium from corn roots in Hunan.</title>
        <authorList>
            <person name="Li X."/>
        </authorList>
    </citation>
    <scope>NUCLEOTIDE SEQUENCE [LARGE SCALE GENOMIC DNA]</scope>
    <source>
        <strain evidence="2 3">NGMCC 1.201697</strain>
    </source>
</reference>
<dbReference type="PROSITE" id="PS50404">
    <property type="entry name" value="GST_NTER"/>
    <property type="match status" value="1"/>
</dbReference>
<dbReference type="RefSeq" id="WP_395135928.1">
    <property type="nucleotide sequence ID" value="NZ_JBIMPR010000026.1"/>
</dbReference>
<name>A0ABW7LUP5_9RHOB</name>
<dbReference type="Proteomes" id="UP001609376">
    <property type="component" value="Unassembled WGS sequence"/>
</dbReference>
<dbReference type="PANTHER" id="PTHR42673">
    <property type="entry name" value="MALEYLACETOACETATE ISOMERASE"/>
    <property type="match status" value="1"/>
</dbReference>
<protein>
    <submittedName>
        <fullName evidence="2">Glutathione S-transferase</fullName>
    </submittedName>
</protein>
<dbReference type="SUPFAM" id="SSF52833">
    <property type="entry name" value="Thioredoxin-like"/>
    <property type="match status" value="1"/>
</dbReference>
<evidence type="ECO:0000313" key="3">
    <source>
        <dbReference type="Proteomes" id="UP001609376"/>
    </source>
</evidence>
<evidence type="ECO:0000313" key="2">
    <source>
        <dbReference type="EMBL" id="MFH5776912.1"/>
    </source>
</evidence>